<dbReference type="Pfam" id="PF00038">
    <property type="entry name" value="Filament"/>
    <property type="match status" value="1"/>
</dbReference>
<dbReference type="PRINTS" id="PR01248">
    <property type="entry name" value="TYPE1KERATIN"/>
</dbReference>
<keyword evidence="2 3" id="KW-0175">Coiled coil</keyword>
<dbReference type="Gene3D" id="1.20.5.170">
    <property type="match status" value="1"/>
</dbReference>
<dbReference type="InterPro" id="IPR002957">
    <property type="entry name" value="Keratin_I"/>
</dbReference>
<dbReference type="HOGENOM" id="CLU_012560_8_1_1"/>
<dbReference type="SMART" id="SM01391">
    <property type="entry name" value="Filament"/>
    <property type="match status" value="1"/>
</dbReference>
<dbReference type="InParanoid" id="H3CSB4"/>
<dbReference type="Gene3D" id="1.20.5.500">
    <property type="entry name" value="Single helix bin"/>
    <property type="match status" value="1"/>
</dbReference>
<keyword evidence="7" id="KW-1185">Reference proteome</keyword>
<dbReference type="GO" id="GO:0005198">
    <property type="term" value="F:structural molecule activity"/>
    <property type="evidence" value="ECO:0007669"/>
    <property type="project" value="InterPro"/>
</dbReference>
<evidence type="ECO:0000256" key="4">
    <source>
        <dbReference type="SAM" id="MobiDB-lite"/>
    </source>
</evidence>
<organism evidence="6 7">
    <name type="scientific">Tetraodon nigroviridis</name>
    <name type="common">Spotted green pufferfish</name>
    <name type="synonym">Chelonodon nigroviridis</name>
    <dbReference type="NCBI Taxonomy" id="99883"/>
    <lineage>
        <taxon>Eukaryota</taxon>
        <taxon>Metazoa</taxon>
        <taxon>Chordata</taxon>
        <taxon>Craniata</taxon>
        <taxon>Vertebrata</taxon>
        <taxon>Euteleostomi</taxon>
        <taxon>Actinopterygii</taxon>
        <taxon>Neopterygii</taxon>
        <taxon>Teleostei</taxon>
        <taxon>Neoteleostei</taxon>
        <taxon>Acanthomorphata</taxon>
        <taxon>Eupercaria</taxon>
        <taxon>Tetraodontiformes</taxon>
        <taxon>Tetradontoidea</taxon>
        <taxon>Tetraodontidae</taxon>
        <taxon>Tetraodon</taxon>
    </lineage>
</organism>
<dbReference type="PROSITE" id="PS51842">
    <property type="entry name" value="IF_ROD_2"/>
    <property type="match status" value="1"/>
</dbReference>
<dbReference type="PANTHER" id="PTHR23239">
    <property type="entry name" value="INTERMEDIATE FILAMENT"/>
    <property type="match status" value="1"/>
</dbReference>
<dbReference type="SUPFAM" id="SSF64593">
    <property type="entry name" value="Intermediate filament protein, coiled coil region"/>
    <property type="match status" value="2"/>
</dbReference>
<dbReference type="OMA" id="VMRNDTE"/>
<feature type="domain" description="IF rod" evidence="5">
    <location>
        <begin position="53"/>
        <end position="359"/>
    </location>
</feature>
<dbReference type="Gene3D" id="1.20.5.1160">
    <property type="entry name" value="Vasodilator-stimulated phosphoprotein"/>
    <property type="match status" value="1"/>
</dbReference>
<evidence type="ECO:0000313" key="6">
    <source>
        <dbReference type="Ensembl" id="ENSTNIP00000011148.1"/>
    </source>
</evidence>
<name>H3CSB4_TETNG</name>
<reference evidence="6" key="3">
    <citation type="submission" date="2025-09" db="UniProtKB">
        <authorList>
            <consortium name="Ensembl"/>
        </authorList>
    </citation>
    <scope>IDENTIFICATION</scope>
</reference>
<dbReference type="Ensembl" id="ENSTNIT00000011330.1">
    <property type="protein sequence ID" value="ENSTNIP00000011148.1"/>
    <property type="gene ID" value="ENSTNIG00000008318.1"/>
</dbReference>
<proteinExistence type="predicted"/>
<dbReference type="GeneTree" id="ENSGT00940000153309"/>
<evidence type="ECO:0000313" key="7">
    <source>
        <dbReference type="Proteomes" id="UP000007303"/>
    </source>
</evidence>
<evidence type="ECO:0000256" key="3">
    <source>
        <dbReference type="SAM" id="Coils"/>
    </source>
</evidence>
<dbReference type="Proteomes" id="UP000007303">
    <property type="component" value="Unassembled WGS sequence"/>
</dbReference>
<reference evidence="6" key="2">
    <citation type="submission" date="2025-08" db="UniProtKB">
        <authorList>
            <consortium name="Ensembl"/>
        </authorList>
    </citation>
    <scope>IDENTIFICATION</scope>
</reference>
<evidence type="ECO:0000259" key="5">
    <source>
        <dbReference type="PROSITE" id="PS51842"/>
    </source>
</evidence>
<protein>
    <recommendedName>
        <fullName evidence="5">IF rod domain-containing protein</fullName>
    </recommendedName>
</protein>
<dbReference type="GO" id="GO:0005882">
    <property type="term" value="C:intermediate filament"/>
    <property type="evidence" value="ECO:0007669"/>
    <property type="project" value="UniProtKB-KW"/>
</dbReference>
<reference evidence="7" key="1">
    <citation type="journal article" date="2004" name="Nature">
        <title>Genome duplication in the teleost fish Tetraodon nigroviridis reveals the early vertebrate proto-karyotype.</title>
        <authorList>
            <person name="Jaillon O."/>
            <person name="Aury J.-M."/>
            <person name="Brunet F."/>
            <person name="Petit J.-L."/>
            <person name="Stange-Thomann N."/>
            <person name="Mauceli E."/>
            <person name="Bouneau L."/>
            <person name="Fischer C."/>
            <person name="Ozouf-Costaz C."/>
            <person name="Bernot A."/>
            <person name="Nicaud S."/>
            <person name="Jaffe D."/>
            <person name="Fisher S."/>
            <person name="Lutfalla G."/>
            <person name="Dossat C."/>
            <person name="Segurens B."/>
            <person name="Dasilva C."/>
            <person name="Salanoubat M."/>
            <person name="Levy M."/>
            <person name="Boudet N."/>
            <person name="Castellano S."/>
            <person name="Anthouard V."/>
            <person name="Jubin C."/>
            <person name="Castelli V."/>
            <person name="Katinka M."/>
            <person name="Vacherie B."/>
            <person name="Biemont C."/>
            <person name="Skalli Z."/>
            <person name="Cattolico L."/>
            <person name="Poulain J."/>
            <person name="De Berardinis V."/>
            <person name="Cruaud C."/>
            <person name="Duprat S."/>
            <person name="Brottier P."/>
            <person name="Coutanceau J.-P."/>
            <person name="Gouzy J."/>
            <person name="Parra G."/>
            <person name="Lardier G."/>
            <person name="Chapple C."/>
            <person name="McKernan K.J."/>
            <person name="McEwan P."/>
            <person name="Bosak S."/>
            <person name="Kellis M."/>
            <person name="Volff J.-N."/>
            <person name="Guigo R."/>
            <person name="Zody M.C."/>
            <person name="Mesirov J."/>
            <person name="Lindblad-Toh K."/>
            <person name="Birren B."/>
            <person name="Nusbaum C."/>
            <person name="Kahn D."/>
            <person name="Robinson-Rechavi M."/>
            <person name="Laudet V."/>
            <person name="Schachter V."/>
            <person name="Quetier F."/>
            <person name="Saurin W."/>
            <person name="Scarpelli C."/>
            <person name="Wincker P."/>
            <person name="Lander E.S."/>
            <person name="Weissenbach J."/>
            <person name="Roest Crollius H."/>
        </authorList>
    </citation>
    <scope>NUCLEOTIDE SEQUENCE [LARGE SCALE GENOMIC DNA]</scope>
</reference>
<dbReference type="AlphaFoldDB" id="H3CSB4"/>
<accession>H3CSB4</accession>
<dbReference type="STRING" id="99883.ENSTNIP00000011148"/>
<sequence>MFGGAGGRGSRASVSSPQGLRNMLRKDEREPGADQAKPAASGPPDNPDAPADDKHTLRGLNDRLSGYLGKVKRLEKENADLEKEIDEILAKRKTPEGRDWDKTEEPLEDLKKQVKDVTMDNARLLLQIDNTKLAQDDFKNKLDDEIKARKVLEKDVDNLKKTQEDTRLNCRQTQKEIDLVKEELERLNQDHKNEVDDLCEKIKDSEVKVEIDSQNSNLANTLNKIRRQYEELARKNMKETEDWYQNKFDSIKVAEAQNNEALLAGKKDMKELLKEKQTLDIRIQSVQAMIKNLEESLLSTKYEYQQRHSPLNKKILGLEAELREVRSQVERQVEINKNLLCVKMKLEAEINNYQRLIHG</sequence>
<dbReference type="InterPro" id="IPR039008">
    <property type="entry name" value="IF_rod_dom"/>
</dbReference>
<feature type="region of interest" description="Disordered" evidence="4">
    <location>
        <begin position="1"/>
        <end position="61"/>
    </location>
</feature>
<evidence type="ECO:0000256" key="1">
    <source>
        <dbReference type="ARBA" id="ARBA00022754"/>
    </source>
</evidence>
<evidence type="ECO:0000256" key="2">
    <source>
        <dbReference type="ARBA" id="ARBA00023054"/>
    </source>
</evidence>
<feature type="coiled-coil region" evidence="3">
    <location>
        <begin position="269"/>
        <end position="296"/>
    </location>
</feature>
<dbReference type="PANTHER" id="PTHR23239:SF358">
    <property type="entry name" value="KERATIN, TYPE I CYTOSKELETAL 18"/>
    <property type="match status" value="1"/>
</dbReference>
<keyword evidence="1" id="KW-0403">Intermediate filament</keyword>